<dbReference type="Pfam" id="PF00480">
    <property type="entry name" value="ROK"/>
    <property type="match status" value="1"/>
</dbReference>
<dbReference type="Proteomes" id="UP001281656">
    <property type="component" value="Unassembled WGS sequence"/>
</dbReference>
<dbReference type="SUPFAM" id="SSF53067">
    <property type="entry name" value="Actin-like ATPase domain"/>
    <property type="match status" value="1"/>
</dbReference>
<protein>
    <submittedName>
        <fullName evidence="2">ROK family protein</fullName>
    </submittedName>
</protein>
<dbReference type="InterPro" id="IPR043129">
    <property type="entry name" value="ATPase_NBD"/>
</dbReference>
<reference evidence="2 3" key="1">
    <citation type="submission" date="2023-04" db="EMBL/GenBank/DDBJ databases">
        <title>Clostridium tannerae sp. nov., isolated from the fecal material of an alpaca.</title>
        <authorList>
            <person name="Miller S."/>
            <person name="Hendry M."/>
            <person name="King J."/>
            <person name="Sankaranarayanan K."/>
            <person name="Lawson P.A."/>
        </authorList>
    </citation>
    <scope>NUCLEOTIDE SEQUENCE [LARGE SCALE GENOMIC DNA]</scope>
    <source>
        <strain evidence="2 3">A1-XYC3</strain>
    </source>
</reference>
<dbReference type="PANTHER" id="PTHR18964:SF149">
    <property type="entry name" value="BIFUNCTIONAL UDP-N-ACETYLGLUCOSAMINE 2-EPIMERASE_N-ACETYLMANNOSAMINE KINASE"/>
    <property type="match status" value="1"/>
</dbReference>
<gene>
    <name evidence="2" type="ORF">P8V03_06290</name>
</gene>
<dbReference type="InterPro" id="IPR000600">
    <property type="entry name" value="ROK"/>
</dbReference>
<organism evidence="2 3">
    <name type="scientific">Clostridium tanneri</name>
    <dbReference type="NCBI Taxonomy" id="3037988"/>
    <lineage>
        <taxon>Bacteria</taxon>
        <taxon>Bacillati</taxon>
        <taxon>Bacillota</taxon>
        <taxon>Clostridia</taxon>
        <taxon>Eubacteriales</taxon>
        <taxon>Clostridiaceae</taxon>
        <taxon>Clostridium</taxon>
    </lineage>
</organism>
<comment type="caution">
    <text evidence="2">The sequence shown here is derived from an EMBL/GenBank/DDBJ whole genome shotgun (WGS) entry which is preliminary data.</text>
</comment>
<comment type="similarity">
    <text evidence="1">Belongs to the ROK (NagC/XylR) family.</text>
</comment>
<dbReference type="Gene3D" id="3.30.420.40">
    <property type="match status" value="2"/>
</dbReference>
<sequence length="323" mass="33704">MEGKFVVGIDLGGTKISGAVASFNGDIFSKYTLATKAEEGEMAVLQRIISVIEKVILDSKVDIDKIAAIGIGSPGPLDAKEGKIITTPNLPFKNFNVVNPLRDKFNIPVYLDNDANAAAIGEYVFGAGKGTNNMVFITVSTGIGGGAVLNGKIYRGNTSNALEIGHTTLEKDGPLCNCGNYGCAEALASGTAIGRAAREEVAKGVDTSLGAYEDITAYEVFKEAEKGDKIAKKVLDKALNYLGICVANVIASFDPEMVIIGGGVSKGGNIVFERVKEVVNERCFKAMAESTKIVPAALGIDAGVIGAVALAIMESNYFSQSSS</sequence>
<proteinExistence type="inferred from homology"/>
<evidence type="ECO:0000256" key="1">
    <source>
        <dbReference type="ARBA" id="ARBA00006479"/>
    </source>
</evidence>
<keyword evidence="3" id="KW-1185">Reference proteome</keyword>
<dbReference type="RefSeq" id="WP_318797317.1">
    <property type="nucleotide sequence ID" value="NZ_JARUJP010000005.1"/>
</dbReference>
<dbReference type="CDD" id="cd24068">
    <property type="entry name" value="ASKHA_NBD_ROK_FnNanK-like"/>
    <property type="match status" value="1"/>
</dbReference>
<dbReference type="PANTHER" id="PTHR18964">
    <property type="entry name" value="ROK (REPRESSOR, ORF, KINASE) FAMILY"/>
    <property type="match status" value="1"/>
</dbReference>
<dbReference type="EMBL" id="JARUJP010000005">
    <property type="protein sequence ID" value="MDW8800760.1"/>
    <property type="molecule type" value="Genomic_DNA"/>
</dbReference>
<evidence type="ECO:0000313" key="3">
    <source>
        <dbReference type="Proteomes" id="UP001281656"/>
    </source>
</evidence>
<name>A0ABU4JRK7_9CLOT</name>
<accession>A0ABU4JRK7</accession>
<evidence type="ECO:0000313" key="2">
    <source>
        <dbReference type="EMBL" id="MDW8800760.1"/>
    </source>
</evidence>